<evidence type="ECO:0000256" key="5">
    <source>
        <dbReference type="PROSITE-ProRule" id="PRU01248"/>
    </source>
</evidence>
<dbReference type="GO" id="GO:0006310">
    <property type="term" value="P:DNA recombination"/>
    <property type="evidence" value="ECO:0007669"/>
    <property type="project" value="UniProtKB-KW"/>
</dbReference>
<organism evidence="8 9">
    <name type="scientific">Paenibacillus aquistagni</name>
    <dbReference type="NCBI Taxonomy" id="1852522"/>
    <lineage>
        <taxon>Bacteria</taxon>
        <taxon>Bacillati</taxon>
        <taxon>Bacillota</taxon>
        <taxon>Bacilli</taxon>
        <taxon>Bacillales</taxon>
        <taxon>Paenibacillaceae</taxon>
        <taxon>Paenibacillus</taxon>
    </lineage>
</organism>
<dbReference type="PROSITE" id="PS51898">
    <property type="entry name" value="TYR_RECOMBINASE"/>
    <property type="match status" value="1"/>
</dbReference>
<evidence type="ECO:0000256" key="2">
    <source>
        <dbReference type="ARBA" id="ARBA00022908"/>
    </source>
</evidence>
<dbReference type="InterPro" id="IPR011010">
    <property type="entry name" value="DNA_brk_join_enz"/>
</dbReference>
<keyword evidence="9" id="KW-1185">Reference proteome</keyword>
<dbReference type="OrthoDB" id="9803188at2"/>
<dbReference type="Gene3D" id="1.10.443.10">
    <property type="entry name" value="Intergrase catalytic core"/>
    <property type="match status" value="1"/>
</dbReference>
<dbReference type="GO" id="GO:0015074">
    <property type="term" value="P:DNA integration"/>
    <property type="evidence" value="ECO:0007669"/>
    <property type="project" value="UniProtKB-KW"/>
</dbReference>
<sequence length="406" mass="47145">MANIQQRGPNSWFFTIYTGRGPDGKYGRKTKTITITDQALLKTKKKLQDYIDDEYAKFRQEVQAGEYIAPEKMTFGAFIEDWREKYGVKHLGERTLYAYDSTINKHLLPVFGHMRLDQIKTIHIINYLDTLNKGGARKDKKEGSLSSGTIQYHHRVLKNVFTRAVEWKFIKNNPVSDVRKPKVQYKEVVPYDEDEVSQLMLALQNEPFHWRMMITLALTTGLRRGELLGLEWKHVNWKTGIIEVVQSVTKSVDGLANLKEPKNNKRRKVSLPSSILEEFKNYYTSRVRERDKIGDAWKGGDHFFVFSHPNGKAFNQERPYIWFKKFTQRNGFRHIRFHDLRHTSATLLINQGVHAKIISERLGHSNITTTMNIYGHALQTADQMAAEKLNNLFTISAKTDDKKTHG</sequence>
<dbReference type="CDD" id="cd01189">
    <property type="entry name" value="INT_ICEBs1_C_like"/>
    <property type="match status" value="1"/>
</dbReference>
<dbReference type="STRING" id="1852522.SAMN06295960_4154"/>
<keyword evidence="4" id="KW-0233">DNA recombination</keyword>
<dbReference type="SUPFAM" id="SSF56349">
    <property type="entry name" value="DNA breaking-rejoining enzymes"/>
    <property type="match status" value="1"/>
</dbReference>
<keyword evidence="2" id="KW-0229">DNA integration</keyword>
<accession>A0A1X7LSP7</accession>
<dbReference type="InterPro" id="IPR044068">
    <property type="entry name" value="CB"/>
</dbReference>
<dbReference type="InterPro" id="IPR050090">
    <property type="entry name" value="Tyrosine_recombinase_XerCD"/>
</dbReference>
<reference evidence="8 9" key="1">
    <citation type="submission" date="2017-04" db="EMBL/GenBank/DDBJ databases">
        <authorList>
            <person name="Afonso C.L."/>
            <person name="Miller P.J."/>
            <person name="Scott M.A."/>
            <person name="Spackman E."/>
            <person name="Goraichik I."/>
            <person name="Dimitrov K.M."/>
            <person name="Suarez D.L."/>
            <person name="Swayne D.E."/>
        </authorList>
    </citation>
    <scope>NUCLEOTIDE SEQUENCE [LARGE SCALE GENOMIC DNA]</scope>
    <source>
        <strain evidence="8 9">11</strain>
    </source>
</reference>
<feature type="domain" description="Tyr recombinase" evidence="6">
    <location>
        <begin position="186"/>
        <end position="389"/>
    </location>
</feature>
<dbReference type="Proteomes" id="UP000193834">
    <property type="component" value="Unassembled WGS sequence"/>
</dbReference>
<dbReference type="GO" id="GO:0003677">
    <property type="term" value="F:DNA binding"/>
    <property type="evidence" value="ECO:0007669"/>
    <property type="project" value="UniProtKB-UniRule"/>
</dbReference>
<dbReference type="InterPro" id="IPR004107">
    <property type="entry name" value="Integrase_SAM-like_N"/>
</dbReference>
<feature type="domain" description="Core-binding (CB)" evidence="7">
    <location>
        <begin position="73"/>
        <end position="165"/>
    </location>
</feature>
<dbReference type="RefSeq" id="WP_085497585.1">
    <property type="nucleotide sequence ID" value="NZ_FXAZ01000007.1"/>
</dbReference>
<evidence type="ECO:0000259" key="6">
    <source>
        <dbReference type="PROSITE" id="PS51898"/>
    </source>
</evidence>
<dbReference type="PANTHER" id="PTHR30349">
    <property type="entry name" value="PHAGE INTEGRASE-RELATED"/>
    <property type="match status" value="1"/>
</dbReference>
<dbReference type="Pfam" id="PF00589">
    <property type="entry name" value="Phage_integrase"/>
    <property type="match status" value="1"/>
</dbReference>
<dbReference type="EMBL" id="FXAZ01000007">
    <property type="protein sequence ID" value="SMG56514.1"/>
    <property type="molecule type" value="Genomic_DNA"/>
</dbReference>
<evidence type="ECO:0000256" key="1">
    <source>
        <dbReference type="ARBA" id="ARBA00008857"/>
    </source>
</evidence>
<evidence type="ECO:0000313" key="9">
    <source>
        <dbReference type="Proteomes" id="UP000193834"/>
    </source>
</evidence>
<evidence type="ECO:0000256" key="3">
    <source>
        <dbReference type="ARBA" id="ARBA00023125"/>
    </source>
</evidence>
<dbReference type="InterPro" id="IPR002104">
    <property type="entry name" value="Integrase_catalytic"/>
</dbReference>
<gene>
    <name evidence="8" type="ORF">SAMN06295960_4154</name>
</gene>
<comment type="similarity">
    <text evidence="1">Belongs to the 'phage' integrase family.</text>
</comment>
<dbReference type="Pfam" id="PF14659">
    <property type="entry name" value="Phage_int_SAM_3"/>
    <property type="match status" value="1"/>
</dbReference>
<evidence type="ECO:0000259" key="7">
    <source>
        <dbReference type="PROSITE" id="PS51900"/>
    </source>
</evidence>
<proteinExistence type="inferred from homology"/>
<dbReference type="InterPro" id="IPR010998">
    <property type="entry name" value="Integrase_recombinase_N"/>
</dbReference>
<dbReference type="InterPro" id="IPR013762">
    <property type="entry name" value="Integrase-like_cat_sf"/>
</dbReference>
<name>A0A1X7LSP7_9BACL</name>
<dbReference type="Gene3D" id="1.10.150.130">
    <property type="match status" value="1"/>
</dbReference>
<dbReference type="PROSITE" id="PS51900">
    <property type="entry name" value="CB"/>
    <property type="match status" value="1"/>
</dbReference>
<dbReference type="PANTHER" id="PTHR30349:SF41">
    <property type="entry name" value="INTEGRASE_RECOMBINASE PROTEIN MJ0367-RELATED"/>
    <property type="match status" value="1"/>
</dbReference>
<evidence type="ECO:0000313" key="8">
    <source>
        <dbReference type="EMBL" id="SMG56514.1"/>
    </source>
</evidence>
<evidence type="ECO:0000256" key="4">
    <source>
        <dbReference type="ARBA" id="ARBA00023172"/>
    </source>
</evidence>
<keyword evidence="3 5" id="KW-0238">DNA-binding</keyword>
<protein>
    <submittedName>
        <fullName evidence="8">Integrase</fullName>
    </submittedName>
</protein>
<dbReference type="AlphaFoldDB" id="A0A1X7LSP7"/>